<evidence type="ECO:0000313" key="3">
    <source>
        <dbReference type="EMBL" id="PJE75507.1"/>
    </source>
</evidence>
<dbReference type="Pfam" id="PF01872">
    <property type="entry name" value="RibD_C"/>
    <property type="match status" value="1"/>
</dbReference>
<dbReference type="GO" id="GO:0008703">
    <property type="term" value="F:5-amino-6-(5-phosphoribosylamino)uracil reductase activity"/>
    <property type="evidence" value="ECO:0007669"/>
    <property type="project" value="InterPro"/>
</dbReference>
<organism evidence="3 4">
    <name type="scientific">Candidatus Uhrbacteria bacterium CG10_big_fil_rev_8_21_14_0_10_48_11</name>
    <dbReference type="NCBI Taxonomy" id="1975037"/>
    <lineage>
        <taxon>Bacteria</taxon>
        <taxon>Candidatus Uhriibacteriota</taxon>
    </lineage>
</organism>
<evidence type="ECO:0000256" key="1">
    <source>
        <dbReference type="SAM" id="SignalP"/>
    </source>
</evidence>
<feature type="signal peptide" evidence="1">
    <location>
        <begin position="1"/>
        <end position="27"/>
    </location>
</feature>
<reference evidence="3 4" key="1">
    <citation type="submission" date="2017-09" db="EMBL/GenBank/DDBJ databases">
        <title>Depth-based differentiation of microbial function through sediment-hosted aquifers and enrichment of novel symbionts in the deep terrestrial subsurface.</title>
        <authorList>
            <person name="Probst A.J."/>
            <person name="Ladd B."/>
            <person name="Jarett J.K."/>
            <person name="Geller-Mcgrath D.E."/>
            <person name="Sieber C.M."/>
            <person name="Emerson J.B."/>
            <person name="Anantharaman K."/>
            <person name="Thomas B.C."/>
            <person name="Malmstrom R."/>
            <person name="Stieglmeier M."/>
            <person name="Klingl A."/>
            <person name="Woyke T."/>
            <person name="Ryan C.M."/>
            <person name="Banfield J.F."/>
        </authorList>
    </citation>
    <scope>NUCLEOTIDE SEQUENCE [LARGE SCALE GENOMIC DNA]</scope>
    <source>
        <strain evidence="3">CG10_big_fil_rev_8_21_14_0_10_48_11</strain>
    </source>
</reference>
<protein>
    <recommendedName>
        <fullName evidence="2">Bacterial bifunctional deaminase-reductase C-terminal domain-containing protein</fullName>
    </recommendedName>
</protein>
<dbReference type="GO" id="GO:0009231">
    <property type="term" value="P:riboflavin biosynthetic process"/>
    <property type="evidence" value="ECO:0007669"/>
    <property type="project" value="InterPro"/>
</dbReference>
<proteinExistence type="predicted"/>
<dbReference type="InterPro" id="IPR024072">
    <property type="entry name" value="DHFR-like_dom_sf"/>
</dbReference>
<dbReference type="Proteomes" id="UP000231152">
    <property type="component" value="Unassembled WGS sequence"/>
</dbReference>
<evidence type="ECO:0000259" key="2">
    <source>
        <dbReference type="Pfam" id="PF01872"/>
    </source>
</evidence>
<name>A0A2M8LDI3_9BACT</name>
<dbReference type="InterPro" id="IPR002734">
    <property type="entry name" value="RibDG_C"/>
</dbReference>
<keyword evidence="1" id="KW-0732">Signal</keyword>
<comment type="caution">
    <text evidence="3">The sequence shown here is derived from an EMBL/GenBank/DDBJ whole genome shotgun (WGS) entry which is preliminary data.</text>
</comment>
<sequence>MKRRPCWYLRKTIFTVRFLIVSVKAMSRSKFIALAAMTLDGRIARKAGEFTNWTSAEDKAQLHRELDSADAIVVGRTTYTTAREALSKRRCIIFTRSTIVCKEENDLVTYLNPAVVGVEQFCKEKNYSRVAVLGGTETYTYFF</sequence>
<feature type="domain" description="Bacterial bifunctional deaminase-reductase C-terminal" evidence="2">
    <location>
        <begin position="32"/>
        <end position="89"/>
    </location>
</feature>
<evidence type="ECO:0000313" key="4">
    <source>
        <dbReference type="Proteomes" id="UP000231152"/>
    </source>
</evidence>
<dbReference type="SUPFAM" id="SSF53597">
    <property type="entry name" value="Dihydrofolate reductase-like"/>
    <property type="match status" value="1"/>
</dbReference>
<gene>
    <name evidence="3" type="ORF">COV04_04355</name>
</gene>
<dbReference type="Gene3D" id="3.40.430.10">
    <property type="entry name" value="Dihydrofolate Reductase, subunit A"/>
    <property type="match status" value="1"/>
</dbReference>
<accession>A0A2M8LDI3</accession>
<feature type="chain" id="PRO_5014961120" description="Bacterial bifunctional deaminase-reductase C-terminal domain-containing protein" evidence="1">
    <location>
        <begin position="28"/>
        <end position="143"/>
    </location>
</feature>
<dbReference type="AlphaFoldDB" id="A0A2M8LDI3"/>
<dbReference type="EMBL" id="PFET01000014">
    <property type="protein sequence ID" value="PJE75507.1"/>
    <property type="molecule type" value="Genomic_DNA"/>
</dbReference>